<dbReference type="Proteomes" id="UP001148838">
    <property type="component" value="Unassembled WGS sequence"/>
</dbReference>
<keyword evidence="3" id="KW-1185">Reference proteome</keyword>
<name>A0ABQ8U2M0_PERAM</name>
<evidence type="ECO:0000313" key="3">
    <source>
        <dbReference type="Proteomes" id="UP001148838"/>
    </source>
</evidence>
<accession>A0ABQ8U2M0</accession>
<dbReference type="EMBL" id="JAJSOF020000001">
    <property type="protein sequence ID" value="KAJ4451967.1"/>
    <property type="molecule type" value="Genomic_DNA"/>
</dbReference>
<organism evidence="2 3">
    <name type="scientific">Periplaneta americana</name>
    <name type="common">American cockroach</name>
    <name type="synonym">Blatta americana</name>
    <dbReference type="NCBI Taxonomy" id="6978"/>
    <lineage>
        <taxon>Eukaryota</taxon>
        <taxon>Metazoa</taxon>
        <taxon>Ecdysozoa</taxon>
        <taxon>Arthropoda</taxon>
        <taxon>Hexapoda</taxon>
        <taxon>Insecta</taxon>
        <taxon>Pterygota</taxon>
        <taxon>Neoptera</taxon>
        <taxon>Polyneoptera</taxon>
        <taxon>Dictyoptera</taxon>
        <taxon>Blattodea</taxon>
        <taxon>Blattoidea</taxon>
        <taxon>Blattidae</taxon>
        <taxon>Blattinae</taxon>
        <taxon>Periplaneta</taxon>
    </lineage>
</organism>
<evidence type="ECO:0000313" key="2">
    <source>
        <dbReference type="EMBL" id="KAJ4451967.1"/>
    </source>
</evidence>
<sequence length="494" mass="54660">MAGLCEGGNEPPGSLKASKSMGVYSLGYSFRALTHERLLPAKVDCKKHRSAADMSGFSTAEAVDMSDSAVDTGFVCRRFRRQLNCKSVAYTKNRNVATTLKKLRYVQQVELEDAGRSLNGEEDVRDQDQEIEVVRMIQEENELLAQENIIRALHIYQQELQEMHSAIFQNDNVTTEMFDRAARLHDKYVKTREDLRKEELLYSQLLARMHHTKSEIENTNNQTSQNRIEINENVTTDSDTDDNKWYCVEITREIQPGTNVAARGCDSHGHGTSDTSQYDIPTVRVLDDSDFCAVDGPSTSAFGAPGLRSSHVRRTLSSGSPGSLASSAAHTVTSGTLNTMASDASHRVRHATPDTVISNTSHRARAGTPETSSDASYRVRADTPEAINASHRVRADSPGFFIVRPRESSFERFHGITPNRGYLASERDEGDNSAEMSQRSSTESYPAFAHIGKTPGKNLNQVSFPNRESNPSHLVSRPDALTVISQAWTGLSIT</sequence>
<gene>
    <name evidence="2" type="ORF">ANN_03451</name>
</gene>
<feature type="compositionally biased region" description="Polar residues" evidence="1">
    <location>
        <begin position="434"/>
        <end position="444"/>
    </location>
</feature>
<comment type="caution">
    <text evidence="2">The sequence shown here is derived from an EMBL/GenBank/DDBJ whole genome shotgun (WGS) entry which is preliminary data.</text>
</comment>
<reference evidence="2 3" key="1">
    <citation type="journal article" date="2022" name="Allergy">
        <title>Genome assembly and annotation of Periplaneta americana reveal a comprehensive cockroach allergen profile.</title>
        <authorList>
            <person name="Wang L."/>
            <person name="Xiong Q."/>
            <person name="Saelim N."/>
            <person name="Wang L."/>
            <person name="Nong W."/>
            <person name="Wan A.T."/>
            <person name="Shi M."/>
            <person name="Liu X."/>
            <person name="Cao Q."/>
            <person name="Hui J.H.L."/>
            <person name="Sookrung N."/>
            <person name="Leung T.F."/>
            <person name="Tungtrongchitr A."/>
            <person name="Tsui S.K.W."/>
        </authorList>
    </citation>
    <scope>NUCLEOTIDE SEQUENCE [LARGE SCALE GENOMIC DNA]</scope>
    <source>
        <strain evidence="2">PWHHKU_190912</strain>
    </source>
</reference>
<feature type="region of interest" description="Disordered" evidence="1">
    <location>
        <begin position="421"/>
        <end position="474"/>
    </location>
</feature>
<feature type="region of interest" description="Disordered" evidence="1">
    <location>
        <begin position="357"/>
        <end position="377"/>
    </location>
</feature>
<proteinExistence type="predicted"/>
<protein>
    <submittedName>
        <fullName evidence="2">Uncharacterized protein</fullName>
    </submittedName>
</protein>
<evidence type="ECO:0000256" key="1">
    <source>
        <dbReference type="SAM" id="MobiDB-lite"/>
    </source>
</evidence>
<feature type="compositionally biased region" description="Polar residues" evidence="1">
    <location>
        <begin position="457"/>
        <end position="473"/>
    </location>
</feature>